<dbReference type="EMBL" id="CAKOFQ010009216">
    <property type="protein sequence ID" value="CAH2017330.1"/>
    <property type="molecule type" value="Genomic_DNA"/>
</dbReference>
<sequence>MMSLPYHAHLQETKGKLQIRYLKRYIHWNRFPRNTCLMQAMMSLHCLGKP</sequence>
<evidence type="ECO:0000313" key="4">
    <source>
        <dbReference type="Proteomes" id="UP001152888"/>
    </source>
</evidence>
<reference evidence="3" key="1">
    <citation type="submission" date="2022-03" db="EMBL/GenBank/DDBJ databases">
        <authorList>
            <person name="Sayadi A."/>
        </authorList>
    </citation>
    <scope>NUCLEOTIDE SEQUENCE</scope>
</reference>
<organism evidence="3 4">
    <name type="scientific">Acanthoscelides obtectus</name>
    <name type="common">Bean weevil</name>
    <name type="synonym">Bruchus obtectus</name>
    <dbReference type="NCBI Taxonomy" id="200917"/>
    <lineage>
        <taxon>Eukaryota</taxon>
        <taxon>Metazoa</taxon>
        <taxon>Ecdysozoa</taxon>
        <taxon>Arthropoda</taxon>
        <taxon>Hexapoda</taxon>
        <taxon>Insecta</taxon>
        <taxon>Pterygota</taxon>
        <taxon>Neoptera</taxon>
        <taxon>Endopterygota</taxon>
        <taxon>Coleoptera</taxon>
        <taxon>Polyphaga</taxon>
        <taxon>Cucujiformia</taxon>
        <taxon>Chrysomeloidea</taxon>
        <taxon>Chrysomelidae</taxon>
        <taxon>Bruchinae</taxon>
        <taxon>Bruchini</taxon>
        <taxon>Acanthoscelides</taxon>
    </lineage>
</organism>
<dbReference type="EMBL" id="CAKOFQ010006860">
    <property type="protein sequence ID" value="CAH1977594.1"/>
    <property type="molecule type" value="Genomic_DNA"/>
</dbReference>
<evidence type="ECO:0000313" key="1">
    <source>
        <dbReference type="EMBL" id="CAH1977594.1"/>
    </source>
</evidence>
<dbReference type="EMBL" id="CAKOFQ010008120">
    <property type="protein sequence ID" value="CAH2011831.1"/>
    <property type="molecule type" value="Genomic_DNA"/>
</dbReference>
<evidence type="ECO:0000313" key="2">
    <source>
        <dbReference type="EMBL" id="CAH2011831.1"/>
    </source>
</evidence>
<protein>
    <submittedName>
        <fullName evidence="3">Uncharacterized protein</fullName>
    </submittedName>
</protein>
<comment type="caution">
    <text evidence="3">The sequence shown here is derived from an EMBL/GenBank/DDBJ whole genome shotgun (WGS) entry which is preliminary data.</text>
</comment>
<accession>A0A9P0QD00</accession>
<dbReference type="AlphaFoldDB" id="A0A9P0QD00"/>
<proteinExistence type="predicted"/>
<dbReference type="Proteomes" id="UP001152888">
    <property type="component" value="Unassembled WGS sequence"/>
</dbReference>
<evidence type="ECO:0000313" key="3">
    <source>
        <dbReference type="EMBL" id="CAH2017330.1"/>
    </source>
</evidence>
<name>A0A9P0QD00_ACAOB</name>
<gene>
    <name evidence="1" type="ORF">ACAOBT_LOCUS12747</name>
    <name evidence="2" type="ORF">ACAOBT_LOCUS32436</name>
    <name evidence="3" type="ORF">ACAOBT_LOCUS35944</name>
</gene>
<keyword evidence="4" id="KW-1185">Reference proteome</keyword>